<dbReference type="HAMAP" id="MF_01077">
    <property type="entry name" value="RimP"/>
    <property type="match status" value="1"/>
</dbReference>
<dbReference type="SUPFAM" id="SSF75420">
    <property type="entry name" value="YhbC-like, N-terminal domain"/>
    <property type="match status" value="1"/>
</dbReference>
<keyword evidence="2 3" id="KW-0690">Ribosome biogenesis</keyword>
<dbReference type="Proteomes" id="UP000318733">
    <property type="component" value="Unassembled WGS sequence"/>
</dbReference>
<dbReference type="RefSeq" id="WP_144247374.1">
    <property type="nucleotide sequence ID" value="NZ_VLPK01000001.1"/>
</dbReference>
<sequence>MNIEKRVVELVEEKIAEIERPDLFLVSAKLHSNGKLIILVDGDNGIGIAECVQISRYVGFRLEEEDVIKTPYNLEVSSPGIDTPLTLTRQYTKNIGRDLAIKMADGSKREGNLTAITEDAVMIEEKIKEKGKKAELVESVIPIEQITETKVLISFK</sequence>
<accession>A0A556MVI6</accession>
<keyword evidence="1 3" id="KW-0963">Cytoplasm</keyword>
<evidence type="ECO:0000313" key="5">
    <source>
        <dbReference type="EMBL" id="TSJ43809.1"/>
    </source>
</evidence>
<dbReference type="InterPro" id="IPR003728">
    <property type="entry name" value="Ribosome_maturation_RimP"/>
</dbReference>
<comment type="subcellular location">
    <subcellularLocation>
        <location evidence="3">Cytoplasm</location>
    </subcellularLocation>
</comment>
<dbReference type="Pfam" id="PF17384">
    <property type="entry name" value="DUF150_C"/>
    <property type="match status" value="1"/>
</dbReference>
<evidence type="ECO:0000256" key="3">
    <source>
        <dbReference type="HAMAP-Rule" id="MF_01077"/>
    </source>
</evidence>
<dbReference type="InterPro" id="IPR028998">
    <property type="entry name" value="RimP_C"/>
</dbReference>
<dbReference type="InterPro" id="IPR028989">
    <property type="entry name" value="RimP_N"/>
</dbReference>
<organism evidence="5 6">
    <name type="scientific">Mucilaginibacter corticis</name>
    <dbReference type="NCBI Taxonomy" id="2597670"/>
    <lineage>
        <taxon>Bacteria</taxon>
        <taxon>Pseudomonadati</taxon>
        <taxon>Bacteroidota</taxon>
        <taxon>Sphingobacteriia</taxon>
        <taxon>Sphingobacteriales</taxon>
        <taxon>Sphingobacteriaceae</taxon>
        <taxon>Mucilaginibacter</taxon>
    </lineage>
</organism>
<dbReference type="AlphaFoldDB" id="A0A556MVI6"/>
<dbReference type="GO" id="GO:0006412">
    <property type="term" value="P:translation"/>
    <property type="evidence" value="ECO:0007669"/>
    <property type="project" value="TreeGrafter"/>
</dbReference>
<dbReference type="NCBIfam" id="NF002531">
    <property type="entry name" value="PRK02001.1"/>
    <property type="match status" value="1"/>
</dbReference>
<reference evidence="5 6" key="1">
    <citation type="submission" date="2019-07" db="EMBL/GenBank/DDBJ databases">
        <authorList>
            <person name="Huq M.A."/>
        </authorList>
    </citation>
    <scope>NUCLEOTIDE SEQUENCE [LARGE SCALE GENOMIC DNA]</scope>
    <source>
        <strain evidence="5 6">MAH-19</strain>
    </source>
</reference>
<comment type="similarity">
    <text evidence="3">Belongs to the RimP family.</text>
</comment>
<dbReference type="GO" id="GO:0005829">
    <property type="term" value="C:cytosol"/>
    <property type="evidence" value="ECO:0007669"/>
    <property type="project" value="TreeGrafter"/>
</dbReference>
<dbReference type="OrthoDB" id="9789702at2"/>
<evidence type="ECO:0000256" key="1">
    <source>
        <dbReference type="ARBA" id="ARBA00022490"/>
    </source>
</evidence>
<dbReference type="PANTHER" id="PTHR33867:SF1">
    <property type="entry name" value="RIBOSOME MATURATION FACTOR RIMP"/>
    <property type="match status" value="1"/>
</dbReference>
<dbReference type="InterPro" id="IPR035956">
    <property type="entry name" value="RimP_N_sf"/>
</dbReference>
<comment type="function">
    <text evidence="3">Required for maturation of 30S ribosomal subunits.</text>
</comment>
<dbReference type="Gene3D" id="3.30.300.70">
    <property type="entry name" value="RimP-like superfamily, N-terminal"/>
    <property type="match status" value="1"/>
</dbReference>
<dbReference type="PANTHER" id="PTHR33867">
    <property type="entry name" value="RIBOSOME MATURATION FACTOR RIMP"/>
    <property type="match status" value="1"/>
</dbReference>
<feature type="domain" description="GST N-terminal" evidence="4">
    <location>
        <begin position="1"/>
        <end position="66"/>
    </location>
</feature>
<protein>
    <recommendedName>
        <fullName evidence="3">Ribosome maturation factor RimP</fullName>
    </recommendedName>
</protein>
<name>A0A556MVI6_9SPHI</name>
<keyword evidence="6" id="KW-1185">Reference proteome</keyword>
<dbReference type="EMBL" id="VLPK01000001">
    <property type="protein sequence ID" value="TSJ43809.1"/>
    <property type="molecule type" value="Genomic_DNA"/>
</dbReference>
<gene>
    <name evidence="3 5" type="primary">rimP</name>
    <name evidence="5" type="ORF">FO440_06370</name>
</gene>
<evidence type="ECO:0000256" key="2">
    <source>
        <dbReference type="ARBA" id="ARBA00022517"/>
    </source>
</evidence>
<dbReference type="Pfam" id="PF02576">
    <property type="entry name" value="RimP_N"/>
    <property type="match status" value="1"/>
</dbReference>
<evidence type="ECO:0000259" key="4">
    <source>
        <dbReference type="PROSITE" id="PS50404"/>
    </source>
</evidence>
<dbReference type="PROSITE" id="PS50404">
    <property type="entry name" value="GST_NTER"/>
    <property type="match status" value="1"/>
</dbReference>
<evidence type="ECO:0000313" key="6">
    <source>
        <dbReference type="Proteomes" id="UP000318733"/>
    </source>
</evidence>
<dbReference type="InterPro" id="IPR004045">
    <property type="entry name" value="Glutathione_S-Trfase_N"/>
</dbReference>
<dbReference type="GO" id="GO:0000028">
    <property type="term" value="P:ribosomal small subunit assembly"/>
    <property type="evidence" value="ECO:0007669"/>
    <property type="project" value="TreeGrafter"/>
</dbReference>
<comment type="caution">
    <text evidence="5">The sequence shown here is derived from an EMBL/GenBank/DDBJ whole genome shotgun (WGS) entry which is preliminary data.</text>
</comment>
<proteinExistence type="inferred from homology"/>